<proteinExistence type="predicted"/>
<keyword evidence="3" id="KW-1185">Reference proteome</keyword>
<sequence>MMKSTILHFLYLCAAALAVLANAKPAQQESLVNVDVMDKQDKVFGHSDAIYDPVPKEDQLFSVEFLEVAPTPIRSDRFFFAFLRGNLPESKKKELALPDEGLVNATLCLSGSVIYADGSYEDPQSLILPFKTATFNDWTHLTIRDARGTQVDYLCSSGRSDILLDFQIPSMFVRSGILEEEAGDRLVDAGVKISNGISSTEYRVYPIYFQPNTKLWKYSIFNNDIFGCEYRHSTGLLGNKLYDVSLPQIGAIVTDVKGWTKPLTPNDRIFEVLGSYAYRGGMSLLPRDMDGFKRLITTIGVFNYLNDAGLANSFDQARLLLAKEIEYADQYMPELKGILAIWKEFEPDFYANAVKFASTFVSGRIAEINQKFPLGGTLGNPAVSKLVYEASLLAKASMDSKPRSNEIALLDFYLSLFDLKPDVPWGFNIYRCSYSNDKAWQRMLHLIDKSVRGNLECEDAMDLYPRHKPVIVEDKEKFNGATSHDVRDNFIAWVAEELPRVVAQPEKFFAQEEFSSTGLRREWTLGARYNFCVFVDDICLESLDKMSSPVVKLLWGQWGPLEPHERNYTVHPEYEDGETDEYHEDVGWTYMSVDEYMGYYRDLKECYFWDDLYVRPPHMANDYPCAAGSLFFDLLNQDTIPQLTTQATFHNFFVQSSTSMPILLGPDSKSPAVELYKMQVGVESSFHTFGLPSEGGRPQCYSKAPFEMGVWQAINGVVVQLISGFHVADGIIPSESEDVAAERVHPAGHASNGQVFKCRVRSTVGTE</sequence>
<comment type="caution">
    <text evidence="2">The sequence shown here is derived from an EMBL/GenBank/DDBJ whole genome shotgun (WGS) entry which is preliminary data.</text>
</comment>
<dbReference type="AlphaFoldDB" id="A0A8H4HFW5"/>
<protein>
    <submittedName>
        <fullName evidence="2">Uncharacterized protein</fullName>
    </submittedName>
</protein>
<dbReference type="EMBL" id="JAAAPX010000013">
    <property type="protein sequence ID" value="KAF4243135.1"/>
    <property type="molecule type" value="Genomic_DNA"/>
</dbReference>
<name>A0A8H4HFW5_9EURO</name>
<feature type="signal peptide" evidence="1">
    <location>
        <begin position="1"/>
        <end position="23"/>
    </location>
</feature>
<dbReference type="Proteomes" id="UP000653565">
    <property type="component" value="Unassembled WGS sequence"/>
</dbReference>
<feature type="chain" id="PRO_5034307920" evidence="1">
    <location>
        <begin position="24"/>
        <end position="767"/>
    </location>
</feature>
<evidence type="ECO:0000313" key="3">
    <source>
        <dbReference type="Proteomes" id="UP000653565"/>
    </source>
</evidence>
<accession>A0A8H4HFW5</accession>
<keyword evidence="1" id="KW-0732">Signal</keyword>
<reference evidence="2" key="2">
    <citation type="submission" date="2020-04" db="EMBL/GenBank/DDBJ databases">
        <authorList>
            <person name="Santos R.A.C."/>
            <person name="Steenwyk J.L."/>
            <person name="Rivero-Menendez O."/>
            <person name="Mead M.E."/>
            <person name="Silva L.P."/>
            <person name="Bastos R.W."/>
            <person name="Alastruey-Izquierdo A."/>
            <person name="Goldman G.H."/>
            <person name="Rokas A."/>
        </authorList>
    </citation>
    <scope>NUCLEOTIDE SEQUENCE</scope>
    <source>
        <strain evidence="2">CNM-CM6805</strain>
    </source>
</reference>
<organism evidence="2 3">
    <name type="scientific">Aspergillus fumigatiaffinis</name>
    <dbReference type="NCBI Taxonomy" id="340414"/>
    <lineage>
        <taxon>Eukaryota</taxon>
        <taxon>Fungi</taxon>
        <taxon>Dikarya</taxon>
        <taxon>Ascomycota</taxon>
        <taxon>Pezizomycotina</taxon>
        <taxon>Eurotiomycetes</taxon>
        <taxon>Eurotiomycetidae</taxon>
        <taxon>Eurotiales</taxon>
        <taxon>Aspergillaceae</taxon>
        <taxon>Aspergillus</taxon>
        <taxon>Aspergillus subgen. Fumigati</taxon>
    </lineage>
</organism>
<evidence type="ECO:0000313" key="2">
    <source>
        <dbReference type="EMBL" id="KAF4243135.1"/>
    </source>
</evidence>
<gene>
    <name evidence="2" type="ORF">CNMCM6805_001737</name>
</gene>
<evidence type="ECO:0000256" key="1">
    <source>
        <dbReference type="SAM" id="SignalP"/>
    </source>
</evidence>
<reference evidence="2" key="1">
    <citation type="journal article" date="2020" name="bioRxiv">
        <title>Genomic and phenotypic heterogeneity of clinical isolates of the human pathogens Aspergillus fumigatus, Aspergillus lentulus and Aspergillus fumigatiaffinis.</title>
        <authorList>
            <person name="dos Santos R.A.C."/>
            <person name="Steenwyk J.L."/>
            <person name="Rivero-Menendez O."/>
            <person name="Mead M.E."/>
            <person name="Silva L.P."/>
            <person name="Bastos R.W."/>
            <person name="Alastruey-Izquierdo A."/>
            <person name="Goldman G.H."/>
            <person name="Rokas A."/>
        </authorList>
    </citation>
    <scope>NUCLEOTIDE SEQUENCE</scope>
    <source>
        <strain evidence="2">CNM-CM6805</strain>
    </source>
</reference>